<dbReference type="Gene3D" id="1.50.10.10">
    <property type="match status" value="1"/>
</dbReference>
<organism evidence="1 2">
    <name type="scientific">Acinetobacter courvalinii</name>
    <dbReference type="NCBI Taxonomy" id="280147"/>
    <lineage>
        <taxon>Bacteria</taxon>
        <taxon>Pseudomonadati</taxon>
        <taxon>Pseudomonadota</taxon>
        <taxon>Gammaproteobacteria</taxon>
        <taxon>Moraxellales</taxon>
        <taxon>Moraxellaceae</taxon>
        <taxon>Acinetobacter</taxon>
    </lineage>
</organism>
<evidence type="ECO:0000313" key="1">
    <source>
        <dbReference type="EMBL" id="GGH24150.1"/>
    </source>
</evidence>
<dbReference type="InterPro" id="IPR012341">
    <property type="entry name" value="6hp_glycosidase-like_sf"/>
</dbReference>
<dbReference type="SUPFAM" id="SSF48208">
    <property type="entry name" value="Six-hairpin glycosidases"/>
    <property type="match status" value="1"/>
</dbReference>
<comment type="caution">
    <text evidence="1">The sequence shown here is derived from an EMBL/GenBank/DDBJ whole genome shotgun (WGS) entry which is preliminary data.</text>
</comment>
<evidence type="ECO:0008006" key="3">
    <source>
        <dbReference type="Google" id="ProtNLM"/>
    </source>
</evidence>
<evidence type="ECO:0000313" key="2">
    <source>
        <dbReference type="Proteomes" id="UP000652691"/>
    </source>
</evidence>
<dbReference type="Proteomes" id="UP000652691">
    <property type="component" value="Unassembled WGS sequence"/>
</dbReference>
<dbReference type="EMBL" id="BMDA01000001">
    <property type="protein sequence ID" value="GGH24150.1"/>
    <property type="molecule type" value="Genomic_DNA"/>
</dbReference>
<gene>
    <name evidence="1" type="ORF">GCM10007354_00010</name>
</gene>
<proteinExistence type="predicted"/>
<sequence length="569" mass="67025">MLSCLKRLKILTTEDMTITTISALEQLKHQLSAYFEKVQQHLGFTHTVIFLSYGARTQRCQVWNTALTELQPAQQALFTFLDKQFNQQGQLAELLKFDLAYNIQAASWQQIEQDIKCQLHNNHYRKGISFDQHFQTCFLEQELYGKAIIRGLSYDTPNFFDQDNLNASISKKYPHQAHPVQLNQIQQVWSFDSHAVFYESGQLLPLRSQFTEHGVRYLTDDKKQHFMHMIEANAQFLEQQIQADGRFIYGFFPAYDRDIRSYNTVRHCTSTYALIEILALFPHQHRIAKIQTAIEYALKHFYIEKQSGLAYMLDGADLSQLNEIKLGANAAAILMLSKYQEMTGDDHYLKFAQALANGILSMVNAAGETVHVLHYPDYSVKEKFRIIYYDGETALALLRLYQLQADEKLLSTVKRMFERFIEQKYDRYHDHWLSYCSNELTKICPEEKYFQFGINNYRRHLVFIRNRKTAYATLLEMMMAAYQMLCRIRDLGLHELFAQAQFEDLKKLIEFRSDFQRTGFFYPEVAMYMACPEKCLNAFYVRHDRFRVRIDDQEHNLSGYVAYVQHFEN</sequence>
<dbReference type="AlphaFoldDB" id="A0ABD0A2B2"/>
<protein>
    <recommendedName>
        <fullName evidence="3">Poly alpha-glucosyltransferase</fullName>
    </recommendedName>
</protein>
<accession>A0ABD0A2B2</accession>
<dbReference type="InterPro" id="IPR008928">
    <property type="entry name" value="6-hairpin_glycosidase_sf"/>
</dbReference>
<name>A0ABD0A2B2_9GAMM</name>
<reference evidence="1 2" key="1">
    <citation type="journal article" date="2014" name="Int. J. Syst. Evol. Microbiol.">
        <title>Complete genome sequence of Corynebacterium casei LMG S-19264T (=DSM 44701T), isolated from a smear-ripened cheese.</title>
        <authorList>
            <consortium name="US DOE Joint Genome Institute (JGI-PGF)"/>
            <person name="Walter F."/>
            <person name="Albersmeier A."/>
            <person name="Kalinowski J."/>
            <person name="Ruckert C."/>
        </authorList>
    </citation>
    <scope>NUCLEOTIDE SEQUENCE [LARGE SCALE GENOMIC DNA]</scope>
    <source>
        <strain evidence="1 2">CCM 8635</strain>
    </source>
</reference>